<dbReference type="InterPro" id="IPR001611">
    <property type="entry name" value="Leu-rich_rpt"/>
</dbReference>
<keyword evidence="2" id="KW-0433">Leucine-rich repeat</keyword>
<dbReference type="SUPFAM" id="SSF52047">
    <property type="entry name" value="RNI-like"/>
    <property type="match status" value="1"/>
</dbReference>
<feature type="transmembrane region" description="Helical" evidence="6">
    <location>
        <begin position="173"/>
        <end position="191"/>
    </location>
</feature>
<keyword evidence="6" id="KW-1133">Transmembrane helix</keyword>
<keyword evidence="6" id="KW-0812">Transmembrane</keyword>
<sequence length="364" mass="39832">MVQIVQVVAFDTVIVFLLLILPSIIFVAGSSSFTSTEQVEALLNWKSTLVTQTASSFLPSWKRDFGAVSPCNWSGITCSNKGSVIVGLNLTGLGLQGTLLGFNFSCFANLVSLVLSNNKLFGFIPPQISNLISLIHLDLSQNELSGFIPEEIGSLSSLTTLALYTNKLNVNQVVAVFVFFFVGFFFEYIFVSGGSLFTSTHTQQDEQVEALLNWKSTLVSQTSSLLPSWKRENSTTTSVLNPCKWSGITCNDEESVVELNMTGLGLQGTLDGFNFSCFTNFVSLDLSSNKFSGFIPQQIGNISKLTHLDFSQNEFSGFIPEEIGRLSSLTTLALYTNKLNGSIPTSLYDLRNLTKLLLFGNRLT</sequence>
<keyword evidence="9" id="KW-1185">Reference proteome</keyword>
<evidence type="ECO:0000313" key="9">
    <source>
        <dbReference type="Proteomes" id="UP000316621"/>
    </source>
</evidence>
<dbReference type="InterPro" id="IPR032675">
    <property type="entry name" value="LRR_dom_sf"/>
</dbReference>
<gene>
    <name evidence="8" type="ORF">C5167_000341</name>
</gene>
<dbReference type="EMBL" id="CM010723">
    <property type="protein sequence ID" value="RZC76165.1"/>
    <property type="molecule type" value="Genomic_DNA"/>
</dbReference>
<proteinExistence type="predicted"/>
<reference evidence="8 9" key="1">
    <citation type="journal article" date="2018" name="Science">
        <title>The opium poppy genome and morphinan production.</title>
        <authorList>
            <person name="Guo L."/>
            <person name="Winzer T."/>
            <person name="Yang X."/>
            <person name="Li Y."/>
            <person name="Ning Z."/>
            <person name="He Z."/>
            <person name="Teodor R."/>
            <person name="Lu Y."/>
            <person name="Bowser T.A."/>
            <person name="Graham I.A."/>
            <person name="Ye K."/>
        </authorList>
    </citation>
    <scope>NUCLEOTIDE SEQUENCE [LARGE SCALE GENOMIC DNA]</scope>
    <source>
        <strain evidence="9">cv. HN1</strain>
        <tissue evidence="8">Leaves</tissue>
    </source>
</reference>
<dbReference type="STRING" id="3469.A0A4Y7KW74"/>
<dbReference type="Proteomes" id="UP000316621">
    <property type="component" value="Chromosome 9"/>
</dbReference>
<dbReference type="Gramene" id="RZC76165">
    <property type="protein sequence ID" value="RZC76165"/>
    <property type="gene ID" value="C5167_000341"/>
</dbReference>
<dbReference type="FunFam" id="3.80.10.10:FF:000400">
    <property type="entry name" value="Nuclear pore complex protein NUP107"/>
    <property type="match status" value="2"/>
</dbReference>
<protein>
    <recommendedName>
        <fullName evidence="7">Leucine-rich repeat-containing N-terminal plant-type domain-containing protein</fullName>
    </recommendedName>
</protein>
<feature type="transmembrane region" description="Helical" evidence="6">
    <location>
        <begin position="93"/>
        <end position="115"/>
    </location>
</feature>
<feature type="transmembrane region" description="Helical" evidence="6">
    <location>
        <begin position="7"/>
        <end position="28"/>
    </location>
</feature>
<dbReference type="Pfam" id="PF13855">
    <property type="entry name" value="LRR_8"/>
    <property type="match status" value="2"/>
</dbReference>
<feature type="non-terminal residue" evidence="8">
    <location>
        <position position="364"/>
    </location>
</feature>
<keyword evidence="4" id="KW-0677">Repeat</keyword>
<dbReference type="PANTHER" id="PTHR48060:SF24">
    <property type="entry name" value="NON-SPECIFIC SERINE_THREONINE PROTEIN KINASE"/>
    <property type="match status" value="1"/>
</dbReference>
<evidence type="ECO:0000256" key="5">
    <source>
        <dbReference type="ARBA" id="ARBA00023136"/>
    </source>
</evidence>
<keyword evidence="5 6" id="KW-0472">Membrane</keyword>
<dbReference type="AlphaFoldDB" id="A0A4Y7KW74"/>
<dbReference type="Pfam" id="PF08263">
    <property type="entry name" value="LRRNT_2"/>
    <property type="match status" value="2"/>
</dbReference>
<dbReference type="GO" id="GO:0016020">
    <property type="term" value="C:membrane"/>
    <property type="evidence" value="ECO:0007669"/>
    <property type="project" value="UniProtKB-SubCell"/>
</dbReference>
<feature type="domain" description="Leucine-rich repeat-containing N-terminal plant-type" evidence="7">
    <location>
        <begin position="37"/>
        <end position="79"/>
    </location>
</feature>
<evidence type="ECO:0000256" key="3">
    <source>
        <dbReference type="ARBA" id="ARBA00022729"/>
    </source>
</evidence>
<comment type="subcellular location">
    <subcellularLocation>
        <location evidence="1">Membrane</location>
    </subcellularLocation>
</comment>
<dbReference type="Gene3D" id="3.80.10.10">
    <property type="entry name" value="Ribonuclease Inhibitor"/>
    <property type="match status" value="2"/>
</dbReference>
<evidence type="ECO:0000259" key="7">
    <source>
        <dbReference type="Pfam" id="PF08263"/>
    </source>
</evidence>
<feature type="domain" description="Leucine-rich repeat-containing N-terminal plant-type" evidence="7">
    <location>
        <begin position="205"/>
        <end position="251"/>
    </location>
</feature>
<evidence type="ECO:0000256" key="1">
    <source>
        <dbReference type="ARBA" id="ARBA00004370"/>
    </source>
</evidence>
<dbReference type="InterPro" id="IPR053211">
    <property type="entry name" value="DNA_repair-toleration"/>
</dbReference>
<organism evidence="8 9">
    <name type="scientific">Papaver somniferum</name>
    <name type="common">Opium poppy</name>
    <dbReference type="NCBI Taxonomy" id="3469"/>
    <lineage>
        <taxon>Eukaryota</taxon>
        <taxon>Viridiplantae</taxon>
        <taxon>Streptophyta</taxon>
        <taxon>Embryophyta</taxon>
        <taxon>Tracheophyta</taxon>
        <taxon>Spermatophyta</taxon>
        <taxon>Magnoliopsida</taxon>
        <taxon>Ranunculales</taxon>
        <taxon>Papaveraceae</taxon>
        <taxon>Papaveroideae</taxon>
        <taxon>Papaver</taxon>
    </lineage>
</organism>
<name>A0A4Y7KW74_PAPSO</name>
<accession>A0A4Y7KW74</accession>
<dbReference type="InterPro" id="IPR013210">
    <property type="entry name" value="LRR_N_plant-typ"/>
</dbReference>
<evidence type="ECO:0000256" key="2">
    <source>
        <dbReference type="ARBA" id="ARBA00022614"/>
    </source>
</evidence>
<keyword evidence="3" id="KW-0732">Signal</keyword>
<evidence type="ECO:0000313" key="8">
    <source>
        <dbReference type="EMBL" id="RZC76165.1"/>
    </source>
</evidence>
<evidence type="ECO:0000256" key="6">
    <source>
        <dbReference type="SAM" id="Phobius"/>
    </source>
</evidence>
<dbReference type="PANTHER" id="PTHR48060">
    <property type="entry name" value="DNA DAMAGE-REPAIR/TOLERATION PROTEIN DRT100"/>
    <property type="match status" value="1"/>
</dbReference>
<evidence type="ECO:0000256" key="4">
    <source>
        <dbReference type="ARBA" id="ARBA00022737"/>
    </source>
</evidence>